<evidence type="ECO:0000313" key="1">
    <source>
        <dbReference type="EMBL" id="TDD53352.1"/>
    </source>
</evidence>
<accession>A0A4R4ZAS7</accession>
<comment type="caution">
    <text evidence="1">The sequence shown here is derived from an EMBL/GenBank/DDBJ whole genome shotgun (WGS) entry which is preliminary data.</text>
</comment>
<reference evidence="1 2" key="1">
    <citation type="submission" date="2019-03" db="EMBL/GenBank/DDBJ databases">
        <title>Draft genome sequences of novel Actinobacteria.</title>
        <authorList>
            <person name="Sahin N."/>
            <person name="Ay H."/>
            <person name="Saygin H."/>
        </authorList>
    </citation>
    <scope>NUCLEOTIDE SEQUENCE [LARGE SCALE GENOMIC DNA]</scope>
    <source>
        <strain evidence="1 2">7K502</strain>
    </source>
</reference>
<dbReference type="RefSeq" id="WP_132483430.1">
    <property type="nucleotide sequence ID" value="NZ_SMKW01000009.1"/>
</dbReference>
<dbReference type="Proteomes" id="UP000294947">
    <property type="component" value="Unassembled WGS sequence"/>
</dbReference>
<dbReference type="OrthoDB" id="4496929at2"/>
<name>A0A4R4ZAS7_9PSEU</name>
<evidence type="ECO:0000313" key="2">
    <source>
        <dbReference type="Proteomes" id="UP000294947"/>
    </source>
</evidence>
<gene>
    <name evidence="1" type="ORF">E1288_09555</name>
</gene>
<protein>
    <submittedName>
        <fullName evidence="1">Uncharacterized protein</fullName>
    </submittedName>
</protein>
<dbReference type="AlphaFoldDB" id="A0A4R4ZAS7"/>
<dbReference type="EMBL" id="SMKW01000009">
    <property type="protein sequence ID" value="TDD53352.1"/>
    <property type="molecule type" value="Genomic_DNA"/>
</dbReference>
<keyword evidence="2" id="KW-1185">Reference proteome</keyword>
<proteinExistence type="predicted"/>
<sequence length="801" mass="86078">MPNWDVLTKKTAALTFSEVTKSDGNQKEVTVSGLRVRLSEIGACTQLMSVFADTLVVDYPTFDAPGVVVVARSLDLSALSGSALPLRVPAGHGPNVAQFLIGGTVGGDFRINTENVTSGAKTVPVGMTPLKAALHQVAHDGTITQDINSGAKDIADLTGRPWALGSLKASVTAAGSLMDTGIPADTALARSMLAWVVACIQQAGQTCFSSATVAELATVGRQAAALLATLDVASGARYVPVLPGAFYKDKTTALLGVLGGYQADLNTLSTAQETSKALKRVAGTLAANAKTETDPLTVRLHSITSNVDHLKADLTTLTGQLDTQYNRAHTAFTVMRAKIALQDVQNFVDAYFGAVIAVVKVGVGAAQAVEDPTKVSEVAHGLYDAADKAYTAIGQIPEDQPGDDELLQATRTLLRTQQRIIASFESATTLWNAQDNETIGASPRPLTESDQQFAADPTVAWDVYLTRAQAALDTIKQRIGQSHAEEAQQAANNYWAELMIFGRYGKALAVTANAYAAQLAEASMVRAQIKATNEVADRWKALEQTCRTDKERQALLMGILQTRVDTVKRSLHVAWTYYRDAYFYLYFAQPPAIDLDAPISDIRRQLAAMTDWVERAISQSGNKVQLPGRDATISLDLPIIHADTAHQSAAGVIAATLAQDPTNKMWTLSWTVPMGAPLLAQQLPDNGNVAIWVTSAEFFVDDVTPNPAGRVIVEVATSGCYQNGFGPAESHTFVAKGITGTYAYKQEGKQVYSPWEIGRDVYMTPTLFTQWTMTFDQNGGNPQRATKLRLNFHVDYQKKPH</sequence>
<organism evidence="1 2">
    <name type="scientific">Saccharopolyspora elongata</name>
    <dbReference type="NCBI Taxonomy" id="2530387"/>
    <lineage>
        <taxon>Bacteria</taxon>
        <taxon>Bacillati</taxon>
        <taxon>Actinomycetota</taxon>
        <taxon>Actinomycetes</taxon>
        <taxon>Pseudonocardiales</taxon>
        <taxon>Pseudonocardiaceae</taxon>
        <taxon>Saccharopolyspora</taxon>
    </lineage>
</organism>